<dbReference type="Proteomes" id="UP000675881">
    <property type="component" value="Chromosome 4"/>
</dbReference>
<dbReference type="AlphaFoldDB" id="A0A7R8H6Y1"/>
<proteinExistence type="predicted"/>
<keyword evidence="2" id="KW-1185">Reference proteome</keyword>
<sequence length="107" mass="12421">MKESVFALNYVESKEDMYKTLFSVIVEAEMKVAIVNVQQESAHMGPVNMCPLRRHYRLSNVTQKLYGVKPEVAQKLCKGVNNDDDPRPERFRNRPEFVLYVIDITTI</sequence>
<evidence type="ECO:0000313" key="2">
    <source>
        <dbReference type="Proteomes" id="UP000675881"/>
    </source>
</evidence>
<name>A0A7R8H6Y1_LEPSM</name>
<gene>
    <name evidence="1" type="ORF">LSAA_8784</name>
</gene>
<reference evidence="1" key="1">
    <citation type="submission" date="2021-02" db="EMBL/GenBank/DDBJ databases">
        <authorList>
            <person name="Bekaert M."/>
        </authorList>
    </citation>
    <scope>NUCLEOTIDE SEQUENCE</scope>
    <source>
        <strain evidence="1">IoA-00</strain>
    </source>
</reference>
<dbReference type="EMBL" id="HG994583">
    <property type="protein sequence ID" value="CAF2909827.1"/>
    <property type="molecule type" value="Genomic_DNA"/>
</dbReference>
<accession>A0A7R8H6Y1</accession>
<protein>
    <submittedName>
        <fullName evidence="1">(salmon louse) hypothetical protein</fullName>
    </submittedName>
</protein>
<evidence type="ECO:0000313" key="1">
    <source>
        <dbReference type="EMBL" id="CAF2909827.1"/>
    </source>
</evidence>
<organism evidence="1 2">
    <name type="scientific">Lepeophtheirus salmonis</name>
    <name type="common">Salmon louse</name>
    <name type="synonym">Caligus salmonis</name>
    <dbReference type="NCBI Taxonomy" id="72036"/>
    <lineage>
        <taxon>Eukaryota</taxon>
        <taxon>Metazoa</taxon>
        <taxon>Ecdysozoa</taxon>
        <taxon>Arthropoda</taxon>
        <taxon>Crustacea</taxon>
        <taxon>Multicrustacea</taxon>
        <taxon>Hexanauplia</taxon>
        <taxon>Copepoda</taxon>
        <taxon>Siphonostomatoida</taxon>
        <taxon>Caligidae</taxon>
        <taxon>Lepeophtheirus</taxon>
    </lineage>
</organism>